<gene>
    <name evidence="3" type="ORF">QBC35DRAFT_119594</name>
</gene>
<feature type="region of interest" description="Disordered" evidence="1">
    <location>
        <begin position="128"/>
        <end position="150"/>
    </location>
</feature>
<comment type="caution">
    <text evidence="3">The sequence shown here is derived from an EMBL/GenBank/DDBJ whole genome shotgun (WGS) entry which is preliminary data.</text>
</comment>
<sequence length="205" mass="22120">MTAEQAFPTPAPALLLEARQMRVITQTITRPGTTFIAVVTLGDPTATPAAPPPPPPPPAPPAVQNTAPAPSSSSSALNGAQLGAVLGSVLGFFFLALLVWCCVSSRRRRAREIRRHWEITYGYGSEEYTTGSESDVVRPGRPRRWSGWTGGGGEGQFGTVYSSWPRRPDAGFTTVPPPVRLPPTPRYTSYRQTAHPQISGVRRFP</sequence>
<proteinExistence type="predicted"/>
<dbReference type="AlphaFoldDB" id="A0AAN6WJN0"/>
<accession>A0AAN6WJN0</accession>
<keyword evidence="4" id="KW-1185">Reference proteome</keyword>
<dbReference type="Proteomes" id="UP001302126">
    <property type="component" value="Unassembled WGS sequence"/>
</dbReference>
<feature type="compositionally biased region" description="Pro residues" evidence="1">
    <location>
        <begin position="175"/>
        <end position="185"/>
    </location>
</feature>
<evidence type="ECO:0008006" key="5">
    <source>
        <dbReference type="Google" id="ProtNLM"/>
    </source>
</evidence>
<evidence type="ECO:0000313" key="4">
    <source>
        <dbReference type="Proteomes" id="UP001302126"/>
    </source>
</evidence>
<protein>
    <recommendedName>
        <fullName evidence="5">Transmembrane protein</fullName>
    </recommendedName>
</protein>
<evidence type="ECO:0000313" key="3">
    <source>
        <dbReference type="EMBL" id="KAK4183274.1"/>
    </source>
</evidence>
<reference evidence="3" key="1">
    <citation type="journal article" date="2023" name="Mol. Phylogenet. Evol.">
        <title>Genome-scale phylogeny and comparative genomics of the fungal order Sordariales.</title>
        <authorList>
            <person name="Hensen N."/>
            <person name="Bonometti L."/>
            <person name="Westerberg I."/>
            <person name="Brannstrom I.O."/>
            <person name="Guillou S."/>
            <person name="Cros-Aarteil S."/>
            <person name="Calhoun S."/>
            <person name="Haridas S."/>
            <person name="Kuo A."/>
            <person name="Mondo S."/>
            <person name="Pangilinan J."/>
            <person name="Riley R."/>
            <person name="LaButti K."/>
            <person name="Andreopoulos B."/>
            <person name="Lipzen A."/>
            <person name="Chen C."/>
            <person name="Yan M."/>
            <person name="Daum C."/>
            <person name="Ng V."/>
            <person name="Clum A."/>
            <person name="Steindorff A."/>
            <person name="Ohm R.A."/>
            <person name="Martin F."/>
            <person name="Silar P."/>
            <person name="Natvig D.O."/>
            <person name="Lalanne C."/>
            <person name="Gautier V."/>
            <person name="Ament-Velasquez S.L."/>
            <person name="Kruys A."/>
            <person name="Hutchinson M.I."/>
            <person name="Powell A.J."/>
            <person name="Barry K."/>
            <person name="Miller A.N."/>
            <person name="Grigoriev I.V."/>
            <person name="Debuchy R."/>
            <person name="Gladieux P."/>
            <person name="Hiltunen Thoren M."/>
            <person name="Johannesson H."/>
        </authorList>
    </citation>
    <scope>NUCLEOTIDE SEQUENCE</scope>
    <source>
        <strain evidence="3">PSN309</strain>
    </source>
</reference>
<feature type="compositionally biased region" description="Polar residues" evidence="1">
    <location>
        <begin position="187"/>
        <end position="196"/>
    </location>
</feature>
<evidence type="ECO:0000256" key="2">
    <source>
        <dbReference type="SAM" id="Phobius"/>
    </source>
</evidence>
<keyword evidence="2" id="KW-0812">Transmembrane</keyword>
<feature type="compositionally biased region" description="Low complexity" evidence="1">
    <location>
        <begin position="62"/>
        <end position="76"/>
    </location>
</feature>
<name>A0AAN6WJN0_9PEZI</name>
<keyword evidence="2" id="KW-1133">Transmembrane helix</keyword>
<feature type="region of interest" description="Disordered" evidence="1">
    <location>
        <begin position="172"/>
        <end position="205"/>
    </location>
</feature>
<dbReference type="EMBL" id="MU864561">
    <property type="protein sequence ID" value="KAK4183274.1"/>
    <property type="molecule type" value="Genomic_DNA"/>
</dbReference>
<feature type="region of interest" description="Disordered" evidence="1">
    <location>
        <begin position="45"/>
        <end position="76"/>
    </location>
</feature>
<evidence type="ECO:0000256" key="1">
    <source>
        <dbReference type="SAM" id="MobiDB-lite"/>
    </source>
</evidence>
<feature type="compositionally biased region" description="Pro residues" evidence="1">
    <location>
        <begin position="49"/>
        <end position="61"/>
    </location>
</feature>
<keyword evidence="2" id="KW-0472">Membrane</keyword>
<organism evidence="3 4">
    <name type="scientific">Podospora australis</name>
    <dbReference type="NCBI Taxonomy" id="1536484"/>
    <lineage>
        <taxon>Eukaryota</taxon>
        <taxon>Fungi</taxon>
        <taxon>Dikarya</taxon>
        <taxon>Ascomycota</taxon>
        <taxon>Pezizomycotina</taxon>
        <taxon>Sordariomycetes</taxon>
        <taxon>Sordariomycetidae</taxon>
        <taxon>Sordariales</taxon>
        <taxon>Podosporaceae</taxon>
        <taxon>Podospora</taxon>
    </lineage>
</organism>
<reference evidence="3" key="2">
    <citation type="submission" date="2023-05" db="EMBL/GenBank/DDBJ databases">
        <authorList>
            <consortium name="Lawrence Berkeley National Laboratory"/>
            <person name="Steindorff A."/>
            <person name="Hensen N."/>
            <person name="Bonometti L."/>
            <person name="Westerberg I."/>
            <person name="Brannstrom I.O."/>
            <person name="Guillou S."/>
            <person name="Cros-Aarteil S."/>
            <person name="Calhoun S."/>
            <person name="Haridas S."/>
            <person name="Kuo A."/>
            <person name="Mondo S."/>
            <person name="Pangilinan J."/>
            <person name="Riley R."/>
            <person name="Labutti K."/>
            <person name="Andreopoulos B."/>
            <person name="Lipzen A."/>
            <person name="Chen C."/>
            <person name="Yanf M."/>
            <person name="Daum C."/>
            <person name="Ng V."/>
            <person name="Clum A."/>
            <person name="Ohm R."/>
            <person name="Martin F."/>
            <person name="Silar P."/>
            <person name="Natvig D."/>
            <person name="Lalanne C."/>
            <person name="Gautier V."/>
            <person name="Ament-Velasquez S.L."/>
            <person name="Kruys A."/>
            <person name="Hutchinson M.I."/>
            <person name="Powell A.J."/>
            <person name="Barry K."/>
            <person name="Miller A.N."/>
            <person name="Grigoriev I.V."/>
            <person name="Debuchy R."/>
            <person name="Gladieux P."/>
            <person name="Thoren M.H."/>
            <person name="Johannesson H."/>
        </authorList>
    </citation>
    <scope>NUCLEOTIDE SEQUENCE</scope>
    <source>
        <strain evidence="3">PSN309</strain>
    </source>
</reference>
<feature type="transmembrane region" description="Helical" evidence="2">
    <location>
        <begin position="80"/>
        <end position="103"/>
    </location>
</feature>